<feature type="transmembrane region" description="Helical" evidence="7">
    <location>
        <begin position="78"/>
        <end position="98"/>
    </location>
</feature>
<dbReference type="GO" id="GO:0005886">
    <property type="term" value="C:plasma membrane"/>
    <property type="evidence" value="ECO:0007669"/>
    <property type="project" value="UniProtKB-SubCell"/>
</dbReference>
<protein>
    <submittedName>
        <fullName evidence="8">ABC transporter permease</fullName>
    </submittedName>
    <submittedName>
        <fullName evidence="9">Nucleoside ABC transporter membrane protein</fullName>
    </submittedName>
</protein>
<keyword evidence="4 7" id="KW-1133">Transmembrane helix</keyword>
<feature type="transmembrane region" description="Helical" evidence="7">
    <location>
        <begin position="105"/>
        <end position="128"/>
    </location>
</feature>
<dbReference type="CDD" id="cd06580">
    <property type="entry name" value="TM_PBP1_transp_TpRbsC_like"/>
    <property type="match status" value="1"/>
</dbReference>
<keyword evidence="11" id="KW-1185">Reference proteome</keyword>
<keyword evidence="5 7" id="KW-0472">Membrane</keyword>
<gene>
    <name evidence="8" type="ORF">GT747_00545</name>
    <name evidence="9" type="ORF">SAMN05444424_1936</name>
</gene>
<feature type="transmembrane region" description="Helical" evidence="7">
    <location>
        <begin position="304"/>
        <end position="324"/>
    </location>
</feature>
<evidence type="ECO:0000256" key="6">
    <source>
        <dbReference type="SAM" id="MobiDB-lite"/>
    </source>
</evidence>
<dbReference type="PANTHER" id="PTHR47089">
    <property type="entry name" value="ABC TRANSPORTER, PERMEASE PROTEIN"/>
    <property type="match status" value="1"/>
</dbReference>
<dbReference type="Proteomes" id="UP000474718">
    <property type="component" value="Unassembled WGS sequence"/>
</dbReference>
<proteinExistence type="predicted"/>
<sequence>MKQSTAERPPSVAAKERPTKKFKKPSSEKLRAMGLECSISLIAFALSIITGGIILAILGVNPLTAYASLFKGALGTPSAIAGTINRMIPIILAGLAIAVGRKGSVFNIGVEGQLIIGALLGCLAGIYLKLPAIIHLPVCLLCGMLGGMAWAFIPAWLRLKKNVGVVFTTIMFNYIAKFLLTYLVISVFVTSGGQLSATEKMQDAARLPALIGRPYNINSGILIAVLAVIVVYIFINKTKWGYEMRATGINKNASGSAGINVDRNMFLALLISGALAGLGGCLEIHGSVFRVFADYSPGYGPTGIAVALLAKSNPIAVLLTAFLFGAMRNGAALMQMSTGVSSEFVSIVQGLIIIFVCSENFIRYLMKKAQKRGVAHA</sequence>
<feature type="compositionally biased region" description="Basic and acidic residues" evidence="6">
    <location>
        <begin position="14"/>
        <end position="25"/>
    </location>
</feature>
<dbReference type="AlphaFoldDB" id="A0AAQ1ME25"/>
<keyword evidence="2" id="KW-1003">Cell membrane</keyword>
<dbReference type="EMBL" id="FQVY01000002">
    <property type="protein sequence ID" value="SHG22194.1"/>
    <property type="molecule type" value="Genomic_DNA"/>
</dbReference>
<comment type="subcellular location">
    <subcellularLocation>
        <location evidence="1">Cell membrane</location>
        <topology evidence="1">Multi-pass membrane protein</topology>
    </subcellularLocation>
</comment>
<feature type="region of interest" description="Disordered" evidence="6">
    <location>
        <begin position="1"/>
        <end position="25"/>
    </location>
</feature>
<organism evidence="9 10">
    <name type="scientific">Bittarella massiliensis</name>
    <name type="common">ex Durand et al. 2017</name>
    <dbReference type="NCBI Taxonomy" id="1720313"/>
    <lineage>
        <taxon>Bacteria</taxon>
        <taxon>Bacillati</taxon>
        <taxon>Bacillota</taxon>
        <taxon>Clostridia</taxon>
        <taxon>Eubacteriales</taxon>
        <taxon>Oscillospiraceae</taxon>
        <taxon>Bittarella (ex Durand et al. 2017)</taxon>
    </lineage>
</organism>
<dbReference type="GO" id="GO:0022857">
    <property type="term" value="F:transmembrane transporter activity"/>
    <property type="evidence" value="ECO:0007669"/>
    <property type="project" value="InterPro"/>
</dbReference>
<dbReference type="EMBL" id="WWVX01000001">
    <property type="protein sequence ID" value="MZL68264.1"/>
    <property type="molecule type" value="Genomic_DNA"/>
</dbReference>
<feature type="transmembrane region" description="Helical" evidence="7">
    <location>
        <begin position="217"/>
        <end position="235"/>
    </location>
</feature>
<dbReference type="Proteomes" id="UP000184089">
    <property type="component" value="Unassembled WGS sequence"/>
</dbReference>
<reference evidence="9" key="1">
    <citation type="submission" date="2016-11" db="EMBL/GenBank/DDBJ databases">
        <authorList>
            <person name="Varghese N."/>
            <person name="Submissions S."/>
        </authorList>
    </citation>
    <scope>NUCLEOTIDE SEQUENCE</scope>
    <source>
        <strain evidence="9">DSM 4029</strain>
    </source>
</reference>
<evidence type="ECO:0000256" key="5">
    <source>
        <dbReference type="ARBA" id="ARBA00023136"/>
    </source>
</evidence>
<evidence type="ECO:0000256" key="2">
    <source>
        <dbReference type="ARBA" id="ARBA00022475"/>
    </source>
</evidence>
<evidence type="ECO:0000256" key="1">
    <source>
        <dbReference type="ARBA" id="ARBA00004651"/>
    </source>
</evidence>
<dbReference type="RefSeq" id="WP_021660870.1">
    <property type="nucleotide sequence ID" value="NZ_FQVY01000002.1"/>
</dbReference>
<evidence type="ECO:0000313" key="9">
    <source>
        <dbReference type="EMBL" id="SHG22194.1"/>
    </source>
</evidence>
<dbReference type="PANTHER" id="PTHR47089:SF1">
    <property type="entry name" value="GUANOSINE ABC TRANSPORTER PERMEASE PROTEIN NUPP"/>
    <property type="match status" value="1"/>
</dbReference>
<evidence type="ECO:0000313" key="10">
    <source>
        <dbReference type="Proteomes" id="UP000184089"/>
    </source>
</evidence>
<feature type="transmembrane region" description="Helical" evidence="7">
    <location>
        <begin position="134"/>
        <end position="157"/>
    </location>
</feature>
<dbReference type="Pfam" id="PF02653">
    <property type="entry name" value="BPD_transp_2"/>
    <property type="match status" value="1"/>
</dbReference>
<keyword evidence="3 7" id="KW-0812">Transmembrane</keyword>
<evidence type="ECO:0000256" key="3">
    <source>
        <dbReference type="ARBA" id="ARBA00022692"/>
    </source>
</evidence>
<evidence type="ECO:0000313" key="8">
    <source>
        <dbReference type="EMBL" id="MZL68264.1"/>
    </source>
</evidence>
<dbReference type="InterPro" id="IPR001851">
    <property type="entry name" value="ABC_transp_permease"/>
</dbReference>
<evidence type="ECO:0000256" key="7">
    <source>
        <dbReference type="SAM" id="Phobius"/>
    </source>
</evidence>
<feature type="transmembrane region" description="Helical" evidence="7">
    <location>
        <begin position="33"/>
        <end position="58"/>
    </location>
</feature>
<evidence type="ECO:0000313" key="11">
    <source>
        <dbReference type="Proteomes" id="UP000474718"/>
    </source>
</evidence>
<evidence type="ECO:0000256" key="4">
    <source>
        <dbReference type="ARBA" id="ARBA00022989"/>
    </source>
</evidence>
<reference evidence="8 11" key="3">
    <citation type="journal article" date="2019" name="Nat. Med.">
        <title>A library of human gut bacterial isolates paired with longitudinal multiomics data enables mechanistic microbiome research.</title>
        <authorList>
            <person name="Poyet M."/>
            <person name="Groussin M."/>
            <person name="Gibbons S.M."/>
            <person name="Avila-Pacheco J."/>
            <person name="Jiang X."/>
            <person name="Kearney S.M."/>
            <person name="Perrotta A.R."/>
            <person name="Berdy B."/>
            <person name="Zhao S."/>
            <person name="Lieberman T.D."/>
            <person name="Swanson P.K."/>
            <person name="Smith M."/>
            <person name="Roesemann S."/>
            <person name="Alexander J.E."/>
            <person name="Rich S.A."/>
            <person name="Livny J."/>
            <person name="Vlamakis H."/>
            <person name="Clish C."/>
            <person name="Bullock K."/>
            <person name="Deik A."/>
            <person name="Scott J."/>
            <person name="Pierce K.A."/>
            <person name="Xavier R.J."/>
            <person name="Alm E.J."/>
        </authorList>
    </citation>
    <scope>NUCLEOTIDE SEQUENCE [LARGE SCALE GENOMIC DNA]</scope>
    <source>
        <strain evidence="8 11">BIOML-A2</strain>
    </source>
</reference>
<name>A0AAQ1ME25_9FIRM</name>
<comment type="caution">
    <text evidence="9">The sequence shown here is derived from an EMBL/GenBank/DDBJ whole genome shotgun (WGS) entry which is preliminary data.</text>
</comment>
<reference evidence="10" key="2">
    <citation type="submission" date="2016-11" db="EMBL/GenBank/DDBJ databases">
        <authorList>
            <person name="Jaros S."/>
            <person name="Januszkiewicz K."/>
            <person name="Wedrychowicz H."/>
        </authorList>
    </citation>
    <scope>NUCLEOTIDE SEQUENCE [LARGE SCALE GENOMIC DNA]</scope>
    <source>
        <strain evidence="10">DSM 4029</strain>
    </source>
</reference>
<accession>A0AAQ1ME25</accession>